<gene>
    <name evidence="1" type="ORF">SAMN05421659_104107</name>
</gene>
<sequence length="79" mass="9112">MLLESKIKQAALLVAVDISFRRIKKSPERCARNLMEIGINTFPDKLAKNEYDSFLQKLIFLCKSSDAQGARELFIKIFF</sequence>
<dbReference type="AlphaFoldDB" id="A0A1I0P325"/>
<accession>A0A1I0P325</accession>
<dbReference type="Proteomes" id="UP000199701">
    <property type="component" value="Unassembled WGS sequence"/>
</dbReference>
<keyword evidence="2" id="KW-1185">Reference proteome</keyword>
<dbReference type="RefSeq" id="WP_092451880.1">
    <property type="nucleotide sequence ID" value="NZ_FOJI01000004.1"/>
</dbReference>
<organism evidence="1 2">
    <name type="scientific">[Clostridium] fimetarium</name>
    <dbReference type="NCBI Taxonomy" id="99656"/>
    <lineage>
        <taxon>Bacteria</taxon>
        <taxon>Bacillati</taxon>
        <taxon>Bacillota</taxon>
        <taxon>Clostridia</taxon>
        <taxon>Lachnospirales</taxon>
        <taxon>Lachnospiraceae</taxon>
    </lineage>
</organism>
<reference evidence="1 2" key="1">
    <citation type="submission" date="2016-10" db="EMBL/GenBank/DDBJ databases">
        <authorList>
            <person name="de Groot N.N."/>
        </authorList>
    </citation>
    <scope>NUCLEOTIDE SEQUENCE [LARGE SCALE GENOMIC DNA]</scope>
    <source>
        <strain evidence="1 2">DSM 9179</strain>
    </source>
</reference>
<dbReference type="OrthoDB" id="2064098at2"/>
<protein>
    <submittedName>
        <fullName evidence="1">Uncharacterized protein</fullName>
    </submittedName>
</protein>
<evidence type="ECO:0000313" key="1">
    <source>
        <dbReference type="EMBL" id="SEW08422.1"/>
    </source>
</evidence>
<proteinExistence type="predicted"/>
<dbReference type="EMBL" id="FOJI01000004">
    <property type="protein sequence ID" value="SEW08422.1"/>
    <property type="molecule type" value="Genomic_DNA"/>
</dbReference>
<evidence type="ECO:0000313" key="2">
    <source>
        <dbReference type="Proteomes" id="UP000199701"/>
    </source>
</evidence>
<name>A0A1I0P325_9FIRM</name>